<proteinExistence type="predicted"/>
<name>A0A517XT28_9BACT</name>
<protein>
    <submittedName>
        <fullName evidence="1">Uncharacterized protein</fullName>
    </submittedName>
</protein>
<organism evidence="1 2">
    <name type="scientific">Urbifossiella limnaea</name>
    <dbReference type="NCBI Taxonomy" id="2528023"/>
    <lineage>
        <taxon>Bacteria</taxon>
        <taxon>Pseudomonadati</taxon>
        <taxon>Planctomycetota</taxon>
        <taxon>Planctomycetia</taxon>
        <taxon>Gemmatales</taxon>
        <taxon>Gemmataceae</taxon>
        <taxon>Urbifossiella</taxon>
    </lineage>
</organism>
<dbReference type="RefSeq" id="WP_145238559.1">
    <property type="nucleotide sequence ID" value="NZ_CP036273.1"/>
</dbReference>
<evidence type="ECO:0000313" key="2">
    <source>
        <dbReference type="Proteomes" id="UP000319576"/>
    </source>
</evidence>
<keyword evidence="2" id="KW-1185">Reference proteome</keyword>
<sequence>MHDRAWQVPEEAFVAAWNGAGSLDEAVQRVRELVGGKNVPRWAVLARATALRKAGKSMKDLRPAAAA</sequence>
<evidence type="ECO:0000313" key="1">
    <source>
        <dbReference type="EMBL" id="QDU20647.1"/>
    </source>
</evidence>
<dbReference type="EMBL" id="CP036273">
    <property type="protein sequence ID" value="QDU20647.1"/>
    <property type="molecule type" value="Genomic_DNA"/>
</dbReference>
<dbReference type="KEGG" id="uli:ETAA1_26040"/>
<accession>A0A517XT28</accession>
<dbReference type="OrthoDB" id="290302at2"/>
<dbReference type="AlphaFoldDB" id="A0A517XT28"/>
<dbReference type="Proteomes" id="UP000319576">
    <property type="component" value="Chromosome"/>
</dbReference>
<gene>
    <name evidence="1" type="ORF">ETAA1_26040</name>
</gene>
<reference evidence="1 2" key="1">
    <citation type="submission" date="2019-02" db="EMBL/GenBank/DDBJ databases">
        <title>Deep-cultivation of Planctomycetes and their phenomic and genomic characterization uncovers novel biology.</title>
        <authorList>
            <person name="Wiegand S."/>
            <person name="Jogler M."/>
            <person name="Boedeker C."/>
            <person name="Pinto D."/>
            <person name="Vollmers J."/>
            <person name="Rivas-Marin E."/>
            <person name="Kohn T."/>
            <person name="Peeters S.H."/>
            <person name="Heuer A."/>
            <person name="Rast P."/>
            <person name="Oberbeckmann S."/>
            <person name="Bunk B."/>
            <person name="Jeske O."/>
            <person name="Meyerdierks A."/>
            <person name="Storesund J.E."/>
            <person name="Kallscheuer N."/>
            <person name="Luecker S."/>
            <person name="Lage O.M."/>
            <person name="Pohl T."/>
            <person name="Merkel B.J."/>
            <person name="Hornburger P."/>
            <person name="Mueller R.-W."/>
            <person name="Bruemmer F."/>
            <person name="Labrenz M."/>
            <person name="Spormann A.M."/>
            <person name="Op den Camp H."/>
            <person name="Overmann J."/>
            <person name="Amann R."/>
            <person name="Jetten M.S.M."/>
            <person name="Mascher T."/>
            <person name="Medema M.H."/>
            <person name="Devos D.P."/>
            <person name="Kaster A.-K."/>
            <person name="Ovreas L."/>
            <person name="Rohde M."/>
            <person name="Galperin M.Y."/>
            <person name="Jogler C."/>
        </authorList>
    </citation>
    <scope>NUCLEOTIDE SEQUENCE [LARGE SCALE GENOMIC DNA]</scope>
    <source>
        <strain evidence="1 2">ETA_A1</strain>
    </source>
</reference>